<protein>
    <submittedName>
        <fullName evidence="6">Transcriptional regulator, luxR family</fullName>
    </submittedName>
</protein>
<keyword evidence="3" id="KW-0804">Transcription</keyword>
<feature type="region of interest" description="Disordered" evidence="4">
    <location>
        <begin position="13"/>
        <end position="47"/>
    </location>
</feature>
<dbReference type="Proteomes" id="UP000095210">
    <property type="component" value="Chromosome"/>
</dbReference>
<feature type="compositionally biased region" description="Basic and acidic residues" evidence="4">
    <location>
        <begin position="32"/>
        <end position="47"/>
    </location>
</feature>
<evidence type="ECO:0000256" key="4">
    <source>
        <dbReference type="SAM" id="MobiDB-lite"/>
    </source>
</evidence>
<evidence type="ECO:0000313" key="7">
    <source>
        <dbReference type="Proteomes" id="UP000095210"/>
    </source>
</evidence>
<evidence type="ECO:0000256" key="3">
    <source>
        <dbReference type="ARBA" id="ARBA00023163"/>
    </source>
</evidence>
<evidence type="ECO:0000256" key="1">
    <source>
        <dbReference type="ARBA" id="ARBA00023015"/>
    </source>
</evidence>
<evidence type="ECO:0000313" key="6">
    <source>
        <dbReference type="EMBL" id="AOS63929.1"/>
    </source>
</evidence>
<dbReference type="GO" id="GO:0003677">
    <property type="term" value="F:DNA binding"/>
    <property type="evidence" value="ECO:0007669"/>
    <property type="project" value="UniProtKB-KW"/>
</dbReference>
<keyword evidence="2" id="KW-0238">DNA-binding</keyword>
<evidence type="ECO:0000259" key="5">
    <source>
        <dbReference type="PROSITE" id="PS50043"/>
    </source>
</evidence>
<dbReference type="AlphaFoldDB" id="A0AAC9MYZ0"/>
<dbReference type="KEGG" id="ahm:TL08_15600"/>
<dbReference type="GO" id="GO:0006355">
    <property type="term" value="P:regulation of DNA-templated transcription"/>
    <property type="evidence" value="ECO:0007669"/>
    <property type="project" value="InterPro"/>
</dbReference>
<dbReference type="PANTHER" id="PTHR44688:SF16">
    <property type="entry name" value="DNA-BINDING TRANSCRIPTIONAL ACTIVATOR DEVR_DOSR"/>
    <property type="match status" value="1"/>
</dbReference>
<reference evidence="7" key="1">
    <citation type="submission" date="2016-03" db="EMBL/GenBank/DDBJ databases">
        <title>Complete genome sequence of the type strain Actinoalloteichus hymeniacidonis DSM 45092.</title>
        <authorList>
            <person name="Schaffert L."/>
            <person name="Albersmeier A."/>
            <person name="Winkler A."/>
            <person name="Kalinowski J."/>
            <person name="Zotchev S."/>
            <person name="Ruckert C."/>
        </authorList>
    </citation>
    <scope>NUCLEOTIDE SEQUENCE [LARGE SCALE GENOMIC DNA]</scope>
    <source>
        <strain evidence="7">HPA177(T) (DSM 45092(T))</strain>
    </source>
</reference>
<gene>
    <name evidence="6" type="ORF">TL08_15600</name>
</gene>
<feature type="compositionally biased region" description="Low complexity" evidence="4">
    <location>
        <begin position="21"/>
        <end position="30"/>
    </location>
</feature>
<dbReference type="PANTHER" id="PTHR44688">
    <property type="entry name" value="DNA-BINDING TRANSCRIPTIONAL ACTIVATOR DEVR_DOSR"/>
    <property type="match status" value="1"/>
</dbReference>
<dbReference type="InterPro" id="IPR036388">
    <property type="entry name" value="WH-like_DNA-bd_sf"/>
</dbReference>
<name>A0AAC9MYZ0_9PSEU</name>
<feature type="domain" description="HTH luxR-type" evidence="5">
    <location>
        <begin position="330"/>
        <end position="395"/>
    </location>
</feature>
<dbReference type="Gene3D" id="1.10.10.10">
    <property type="entry name" value="Winged helix-like DNA-binding domain superfamily/Winged helix DNA-binding domain"/>
    <property type="match status" value="1"/>
</dbReference>
<dbReference type="InterPro" id="IPR000792">
    <property type="entry name" value="Tscrpt_reg_LuxR_C"/>
</dbReference>
<dbReference type="CDD" id="cd06170">
    <property type="entry name" value="LuxR_C_like"/>
    <property type="match status" value="1"/>
</dbReference>
<dbReference type="SMART" id="SM00421">
    <property type="entry name" value="HTH_LUXR"/>
    <property type="match status" value="1"/>
</dbReference>
<dbReference type="EMBL" id="CP014859">
    <property type="protein sequence ID" value="AOS63929.1"/>
    <property type="molecule type" value="Genomic_DNA"/>
</dbReference>
<dbReference type="InterPro" id="IPR016032">
    <property type="entry name" value="Sig_transdc_resp-reg_C-effctor"/>
</dbReference>
<dbReference type="PRINTS" id="PR00038">
    <property type="entry name" value="HTHLUXR"/>
</dbReference>
<keyword evidence="7" id="KW-1185">Reference proteome</keyword>
<dbReference type="Pfam" id="PF00196">
    <property type="entry name" value="GerE"/>
    <property type="match status" value="1"/>
</dbReference>
<evidence type="ECO:0000256" key="2">
    <source>
        <dbReference type="ARBA" id="ARBA00023125"/>
    </source>
</evidence>
<accession>A0AAC9MYZ0</accession>
<keyword evidence="1" id="KW-0805">Transcription regulation</keyword>
<organism evidence="6 7">
    <name type="scientific">Actinoalloteichus hymeniacidonis</name>
    <dbReference type="NCBI Taxonomy" id="340345"/>
    <lineage>
        <taxon>Bacteria</taxon>
        <taxon>Bacillati</taxon>
        <taxon>Actinomycetota</taxon>
        <taxon>Actinomycetes</taxon>
        <taxon>Pseudonocardiales</taxon>
        <taxon>Pseudonocardiaceae</taxon>
        <taxon>Actinoalloteichus</taxon>
    </lineage>
</organism>
<proteinExistence type="predicted"/>
<sequence>MRNRPHAHSIVVLITGPPPSTDSTSGSTGPHRPFERTDTTEVASRRERERRVLSDLRDLAGTRVSTVRLFEELGSVLPQAVGFDAVCWHDTDPLIGLPTSMVSDTLDPRGIAQALDLEFTANDVGTVAEMQAKGSRVTTISQVTHGHPERSIRMREQLSGYGFGDELRLRCDIGAGSWGFAAFMREKARGSFTVEEIRFADQANRLITTALRHSHLPRPGAAVPGSASVPAVVILGSSNELVAADRPGQRLIAELADSASDVLAVPTAFPIIAKLARIAEETPDALPAELRVQTRNGHWVVLRGSVLHGATGPQVAISATAPTAAEIMPVVLNAHGLTPREQLVIREVLGGGSTKEIAKALSLTALTVQDHLKSIFTKFGAHSRGELVARLSFGTQRPDSSGQSR</sequence>
<dbReference type="SUPFAM" id="SSF46894">
    <property type="entry name" value="C-terminal effector domain of the bipartite response regulators"/>
    <property type="match status" value="1"/>
</dbReference>
<dbReference type="PROSITE" id="PS50043">
    <property type="entry name" value="HTH_LUXR_2"/>
    <property type="match status" value="1"/>
</dbReference>
<dbReference type="PROSITE" id="PS00622">
    <property type="entry name" value="HTH_LUXR_1"/>
    <property type="match status" value="1"/>
</dbReference>